<dbReference type="RefSeq" id="WP_099891192.1">
    <property type="nucleotide sequence ID" value="NZ_CP024728.1"/>
</dbReference>
<evidence type="ECO:0000313" key="2">
    <source>
        <dbReference type="EMBL" id="PIK18305.1"/>
    </source>
</evidence>
<dbReference type="EMBL" id="CP024728">
    <property type="protein sequence ID" value="ATV32094.1"/>
    <property type="molecule type" value="Genomic_DNA"/>
</dbReference>
<accession>A0A2G8I487</accession>
<sequence length="157" mass="18311">MRICFEGIRDTETRAYLFAEVSSGAVIPDGKNDIIKRDRSGIFDKIIDAYRPFLPQSGAVLNSNFIIITPMNDYFYGFSFNKDLTGWRQQIEKGAKLLNVRIGRIVNEDFFLISDGTEFSLSDCEFERYNFKIKDEEGGWKTHKERERIKKEDMLIE</sequence>
<dbReference type="EMBL" id="PEKM01000001">
    <property type="protein sequence ID" value="PIK18305.1"/>
    <property type="molecule type" value="Genomic_DNA"/>
</dbReference>
<name>A0A2G8I487_PREIN</name>
<proteinExistence type="predicted"/>
<protein>
    <submittedName>
        <fullName evidence="2">Uncharacterized protein</fullName>
    </submittedName>
</protein>
<evidence type="ECO:0000313" key="3">
    <source>
        <dbReference type="Proteomes" id="UP000229111"/>
    </source>
</evidence>
<dbReference type="AlphaFoldDB" id="A0A2G8I487"/>
<evidence type="ECO:0000313" key="1">
    <source>
        <dbReference type="EMBL" id="ATV32094.1"/>
    </source>
</evidence>
<dbReference type="Proteomes" id="UP000230742">
    <property type="component" value="Chromosome 2"/>
</dbReference>
<dbReference type="Proteomes" id="UP000229111">
    <property type="component" value="Unassembled WGS sequence"/>
</dbReference>
<reference evidence="1 4" key="2">
    <citation type="submission" date="2017-11" db="EMBL/GenBank/DDBJ databases">
        <title>Genome sequencing of Prevotella intermedia KCOM 1949.</title>
        <authorList>
            <person name="Kook J.-K."/>
            <person name="Park S.-N."/>
            <person name="Lim Y.K."/>
        </authorList>
    </citation>
    <scope>NUCLEOTIDE SEQUENCE [LARGE SCALE GENOMIC DNA]</scope>
    <source>
        <strain evidence="1 4">KCOM 1949</strain>
    </source>
</reference>
<gene>
    <name evidence="2" type="ORF">CTI16_04010</name>
    <name evidence="1" type="ORF">CTM46_11425</name>
</gene>
<organism evidence="2 3">
    <name type="scientific">Prevotella intermedia</name>
    <dbReference type="NCBI Taxonomy" id="28131"/>
    <lineage>
        <taxon>Bacteria</taxon>
        <taxon>Pseudomonadati</taxon>
        <taxon>Bacteroidota</taxon>
        <taxon>Bacteroidia</taxon>
        <taxon>Bacteroidales</taxon>
        <taxon>Prevotellaceae</taxon>
        <taxon>Prevotella</taxon>
    </lineage>
</organism>
<reference evidence="2 3" key="1">
    <citation type="submission" date="2017-11" db="EMBL/GenBank/DDBJ databases">
        <title>Genome sequencing of Prevotella intermedia KCOM 1101.</title>
        <authorList>
            <person name="Kook J.-K."/>
            <person name="Park S.-N."/>
            <person name="Lim Y.K."/>
        </authorList>
    </citation>
    <scope>NUCLEOTIDE SEQUENCE [LARGE SCALE GENOMIC DNA]</scope>
    <source>
        <strain evidence="2 3">KCOM 1101</strain>
    </source>
</reference>
<evidence type="ECO:0000313" key="4">
    <source>
        <dbReference type="Proteomes" id="UP000230742"/>
    </source>
</evidence>